<proteinExistence type="predicted"/>
<dbReference type="AlphaFoldDB" id="A0A087UPU3"/>
<dbReference type="Proteomes" id="UP000054359">
    <property type="component" value="Unassembled WGS sequence"/>
</dbReference>
<dbReference type="EMBL" id="KK120923">
    <property type="protein sequence ID" value="KFM79382.1"/>
    <property type="molecule type" value="Genomic_DNA"/>
</dbReference>
<organism evidence="1 2">
    <name type="scientific">Stegodyphus mimosarum</name>
    <name type="common">African social velvet spider</name>
    <dbReference type="NCBI Taxonomy" id="407821"/>
    <lineage>
        <taxon>Eukaryota</taxon>
        <taxon>Metazoa</taxon>
        <taxon>Ecdysozoa</taxon>
        <taxon>Arthropoda</taxon>
        <taxon>Chelicerata</taxon>
        <taxon>Arachnida</taxon>
        <taxon>Araneae</taxon>
        <taxon>Araneomorphae</taxon>
        <taxon>Entelegynae</taxon>
        <taxon>Eresoidea</taxon>
        <taxon>Eresidae</taxon>
        <taxon>Stegodyphus</taxon>
    </lineage>
</organism>
<evidence type="ECO:0008006" key="3">
    <source>
        <dbReference type="Google" id="ProtNLM"/>
    </source>
</evidence>
<name>A0A087UPU3_STEMI</name>
<protein>
    <recommendedName>
        <fullName evidence="3">CCHC-type domain-containing protein</fullName>
    </recommendedName>
</protein>
<feature type="non-terminal residue" evidence="1">
    <location>
        <position position="230"/>
    </location>
</feature>
<gene>
    <name evidence="1" type="ORF">X975_18209</name>
</gene>
<evidence type="ECO:0000313" key="2">
    <source>
        <dbReference type="Proteomes" id="UP000054359"/>
    </source>
</evidence>
<evidence type="ECO:0000313" key="1">
    <source>
        <dbReference type="EMBL" id="KFM79382.1"/>
    </source>
</evidence>
<keyword evidence="2" id="KW-1185">Reference proteome</keyword>
<accession>A0A087UPU3</accession>
<sequence>MSFNAEFTCGSLDMLYDTSPKQAVKLPGLHSKITFEEILESLSKYISPSSIKCVLKDPFTHLFVVFIADLQSFCVLISNKFYIGDSLIRPLPLYDCCIIEGVFPQITDDEIRKIFKVYGHVYSIVQLPALPNSPKFSHVLSGRREISFLLPSEQTEIAVPSSLYIPPYKFKIVKYCFACSSEGHSVIQCPDIDDDYAVMKPALNLEIKSVISIKDAASSIDEKEEYLNDM</sequence>
<reference evidence="1 2" key="1">
    <citation type="submission" date="2013-11" db="EMBL/GenBank/DDBJ databases">
        <title>Genome sequencing of Stegodyphus mimosarum.</title>
        <authorList>
            <person name="Bechsgaard J."/>
        </authorList>
    </citation>
    <scope>NUCLEOTIDE SEQUENCE [LARGE SCALE GENOMIC DNA]</scope>
</reference>
<dbReference type="OrthoDB" id="6426679at2759"/>